<dbReference type="HOGENOM" id="CLU_008973_0_0_6"/>
<feature type="domain" description="Transglutaminase-like" evidence="1">
    <location>
        <begin position="180"/>
        <end position="250"/>
    </location>
</feature>
<reference evidence="2 3" key="1">
    <citation type="submission" date="2011-11" db="EMBL/GenBank/DDBJ databases">
        <title>Improved High-Quality Draft sequence of Beggiatoa alba B18lD.</title>
        <authorList>
            <consortium name="US DOE Joint Genome Institute"/>
            <person name="Lucas S."/>
            <person name="Han J."/>
            <person name="Lapidus A."/>
            <person name="Cheng J.-F."/>
            <person name="Goodwin L."/>
            <person name="Pitluck S."/>
            <person name="Peters L."/>
            <person name="Mikhailova N."/>
            <person name="Held B."/>
            <person name="Detter J.C."/>
            <person name="Han C."/>
            <person name="Tapia R."/>
            <person name="Land M."/>
            <person name="Hauser L."/>
            <person name="Kyrpides N."/>
            <person name="Ivanova N."/>
            <person name="Pagani I."/>
            <person name="Samuel K."/>
            <person name="Teske A."/>
            <person name="Mueller J."/>
            <person name="Woyke T."/>
        </authorList>
    </citation>
    <scope>NUCLEOTIDE SEQUENCE [LARGE SCALE GENOMIC DNA]</scope>
    <source>
        <strain evidence="2 3">B18LD</strain>
    </source>
</reference>
<dbReference type="GO" id="GO:0008233">
    <property type="term" value="F:peptidase activity"/>
    <property type="evidence" value="ECO:0007669"/>
    <property type="project" value="UniProtKB-KW"/>
</dbReference>
<dbReference type="Pfam" id="PF08379">
    <property type="entry name" value="Bact_transglu_N"/>
    <property type="match status" value="1"/>
</dbReference>
<keyword evidence="3" id="KW-1185">Reference proteome</keyword>
<dbReference type="STRING" id="395493.BegalDRAFT_2645"/>
<dbReference type="InterPro" id="IPR038765">
    <property type="entry name" value="Papain-like_cys_pep_sf"/>
</dbReference>
<dbReference type="Gene3D" id="3.10.620.30">
    <property type="match status" value="1"/>
</dbReference>
<name>I3CIP4_9GAMM</name>
<evidence type="ECO:0000259" key="1">
    <source>
        <dbReference type="SMART" id="SM00460"/>
    </source>
</evidence>
<dbReference type="InterPro" id="IPR002931">
    <property type="entry name" value="Transglutaminase-like"/>
</dbReference>
<evidence type="ECO:0000313" key="2">
    <source>
        <dbReference type="EMBL" id="EIJ43487.1"/>
    </source>
</evidence>
<dbReference type="Proteomes" id="UP000005744">
    <property type="component" value="Unassembled WGS sequence"/>
</dbReference>
<dbReference type="OrthoDB" id="9804872at2"/>
<dbReference type="AlphaFoldDB" id="I3CIP4"/>
<keyword evidence="2" id="KW-0645">Protease</keyword>
<proteinExistence type="predicted"/>
<dbReference type="EMBL" id="JH600070">
    <property type="protein sequence ID" value="EIJ43487.1"/>
    <property type="molecule type" value="Genomic_DNA"/>
</dbReference>
<sequence length="296" mass="33247">MKYRVTHKTLYSYNAPVSLCHNEAHLSPRSSLYQTCLKSKLSVKPIPAIQYEHVDYFGNSVSYFAIQSPHKVLTVTAISEVDINQLPLTPAAIKSSPSWESVRHSLQDRQQLQTAMIEAREYLLDSPFIPFHPQLKTFAEVSFTPNRPILEASLDLMQRIFTEFKYDPSFTTIVTPVLDVLEHKRGVCQDFAHLMIGCLRALGLAARYVSGYLETLPPTGQVKLQGSDASHAWLAVYVPELGWIDFDPTNNQIPMNQHITTAWGRDYSDVTPLKGVIFGGGDHMLTVAVDVERIDA</sequence>
<evidence type="ECO:0000313" key="3">
    <source>
        <dbReference type="Proteomes" id="UP000005744"/>
    </source>
</evidence>
<dbReference type="Pfam" id="PF01841">
    <property type="entry name" value="Transglut_core"/>
    <property type="match status" value="1"/>
</dbReference>
<accession>I3CIP4</accession>
<dbReference type="PANTHER" id="PTHR33490">
    <property type="entry name" value="BLR5614 PROTEIN-RELATED"/>
    <property type="match status" value="1"/>
</dbReference>
<gene>
    <name evidence="2" type="ORF">BegalDRAFT_2645</name>
</gene>
<dbReference type="SUPFAM" id="SSF54001">
    <property type="entry name" value="Cysteine proteinases"/>
    <property type="match status" value="1"/>
</dbReference>
<dbReference type="GO" id="GO:0006508">
    <property type="term" value="P:proteolysis"/>
    <property type="evidence" value="ECO:0007669"/>
    <property type="project" value="UniProtKB-KW"/>
</dbReference>
<dbReference type="eggNOG" id="COG1305">
    <property type="taxonomic scope" value="Bacteria"/>
</dbReference>
<dbReference type="PANTHER" id="PTHR33490:SF7">
    <property type="entry name" value="BLR2979 PROTEIN"/>
    <property type="match status" value="1"/>
</dbReference>
<protein>
    <submittedName>
        <fullName evidence="2">Transglutaminase-like enzyme, predicted cysteine protease</fullName>
    </submittedName>
</protein>
<dbReference type="RefSeq" id="WP_002690709.1">
    <property type="nucleotide sequence ID" value="NZ_JH600070.1"/>
</dbReference>
<dbReference type="SMART" id="SM00460">
    <property type="entry name" value="TGc"/>
    <property type="match status" value="1"/>
</dbReference>
<dbReference type="InterPro" id="IPR013589">
    <property type="entry name" value="Bac_transglu_N"/>
</dbReference>
<keyword evidence="2" id="KW-0378">Hydrolase</keyword>
<organism evidence="2 3">
    <name type="scientific">Beggiatoa alba B18LD</name>
    <dbReference type="NCBI Taxonomy" id="395493"/>
    <lineage>
        <taxon>Bacteria</taxon>
        <taxon>Pseudomonadati</taxon>
        <taxon>Pseudomonadota</taxon>
        <taxon>Gammaproteobacteria</taxon>
        <taxon>Thiotrichales</taxon>
        <taxon>Thiotrichaceae</taxon>
        <taxon>Beggiatoa</taxon>
    </lineage>
</organism>